<evidence type="ECO:0000313" key="4">
    <source>
        <dbReference type="EMBL" id="MDA1362653.1"/>
    </source>
</evidence>
<proteinExistence type="predicted"/>
<dbReference type="AlphaFoldDB" id="A0A9X3SVM5"/>
<feature type="region of interest" description="Disordered" evidence="2">
    <location>
        <begin position="192"/>
        <end position="227"/>
    </location>
</feature>
<dbReference type="InterPro" id="IPR035930">
    <property type="entry name" value="FomD-like_sf"/>
</dbReference>
<dbReference type="Proteomes" id="UP001146067">
    <property type="component" value="Unassembled WGS sequence"/>
</dbReference>
<evidence type="ECO:0000256" key="2">
    <source>
        <dbReference type="SAM" id="MobiDB-lite"/>
    </source>
</evidence>
<name>A0A9X3SVM5_9ACTN</name>
<dbReference type="GO" id="GO:0016787">
    <property type="term" value="F:hydrolase activity"/>
    <property type="evidence" value="ECO:0007669"/>
    <property type="project" value="UniProtKB-KW"/>
</dbReference>
<dbReference type="SUPFAM" id="SSF159234">
    <property type="entry name" value="FomD-like"/>
    <property type="match status" value="1"/>
</dbReference>
<dbReference type="PANTHER" id="PTHR39159">
    <property type="match status" value="1"/>
</dbReference>
<reference evidence="4" key="1">
    <citation type="submission" date="2022-12" db="EMBL/GenBank/DDBJ databases">
        <title>Gycomyces niveus sp.nov.,a novel actinomycete isolated from soil in Shouguan.</title>
        <authorList>
            <person name="Yang X."/>
        </authorList>
    </citation>
    <scope>NUCLEOTIDE SEQUENCE</scope>
    <source>
        <strain evidence="4">NEAU-A15</strain>
    </source>
</reference>
<gene>
    <name evidence="4" type="ORF">O1R50_23730</name>
</gene>
<evidence type="ECO:0000256" key="1">
    <source>
        <dbReference type="ARBA" id="ARBA00022801"/>
    </source>
</evidence>
<dbReference type="PANTHER" id="PTHR39159:SF1">
    <property type="entry name" value="UPF0374 PROTEIN YGAC"/>
    <property type="match status" value="1"/>
</dbReference>
<sequence>MSFQIGQTVVRRDIHTDGRVTSASAVRVIADDAHGVLTWTSAGSQVMWRTTLAGERVRKFSVAELAEVPTMLTPHEWTGTNVLWLTPPGASHSVWWFFDAAGVFFGWYVNLETPSQRWAGGLDMSDLALDIWVTPDRQWRWKDEDEFAERTGHPDYWTEDEAAAIRAEGERAIALIEAGKYPFDGTLTDFKPDPAWEPTTLSPHWDRRGSMPAPALRPRTGSANPST</sequence>
<organism evidence="4 5">
    <name type="scientific">Glycomyces luteolus</name>
    <dbReference type="NCBI Taxonomy" id="2670330"/>
    <lineage>
        <taxon>Bacteria</taxon>
        <taxon>Bacillati</taxon>
        <taxon>Actinomycetota</taxon>
        <taxon>Actinomycetes</taxon>
        <taxon>Glycomycetales</taxon>
        <taxon>Glycomycetaceae</taxon>
        <taxon>Glycomyces</taxon>
    </lineage>
</organism>
<dbReference type="Gene3D" id="2.40.380.10">
    <property type="entry name" value="FomD-like"/>
    <property type="match status" value="1"/>
</dbReference>
<dbReference type="RefSeq" id="WP_270112738.1">
    <property type="nucleotide sequence ID" value="NZ_JAPZVP010000026.1"/>
</dbReference>
<comment type="caution">
    <text evidence="4">The sequence shown here is derived from an EMBL/GenBank/DDBJ whole genome shotgun (WGS) entry which is preliminary data.</text>
</comment>
<accession>A0A9X3SVM5</accession>
<dbReference type="Pfam" id="PF04167">
    <property type="entry name" value="DUF402"/>
    <property type="match status" value="1"/>
</dbReference>
<protein>
    <submittedName>
        <fullName evidence="4">DUF402 domain-containing protein</fullName>
    </submittedName>
</protein>
<feature type="domain" description="DUF402" evidence="3">
    <location>
        <begin position="69"/>
        <end position="181"/>
    </location>
</feature>
<evidence type="ECO:0000259" key="3">
    <source>
        <dbReference type="Pfam" id="PF04167"/>
    </source>
</evidence>
<evidence type="ECO:0000313" key="5">
    <source>
        <dbReference type="Proteomes" id="UP001146067"/>
    </source>
</evidence>
<dbReference type="EMBL" id="JAPZVP010000026">
    <property type="protein sequence ID" value="MDA1362653.1"/>
    <property type="molecule type" value="Genomic_DNA"/>
</dbReference>
<dbReference type="InterPro" id="IPR007295">
    <property type="entry name" value="DUF402"/>
</dbReference>
<keyword evidence="1" id="KW-0378">Hydrolase</keyword>
<keyword evidence="5" id="KW-1185">Reference proteome</keyword>
<dbReference type="InterPro" id="IPR050212">
    <property type="entry name" value="Ntdp-like"/>
</dbReference>